<dbReference type="AlphaFoldDB" id="A0A9Q3CBN9"/>
<feature type="region of interest" description="Disordered" evidence="1">
    <location>
        <begin position="158"/>
        <end position="178"/>
    </location>
</feature>
<comment type="caution">
    <text evidence="2">The sequence shown here is derived from an EMBL/GenBank/DDBJ whole genome shotgun (WGS) entry which is preliminary data.</text>
</comment>
<evidence type="ECO:0000313" key="2">
    <source>
        <dbReference type="EMBL" id="MBW0480727.1"/>
    </source>
</evidence>
<keyword evidence="3" id="KW-1185">Reference proteome</keyword>
<organism evidence="2 3">
    <name type="scientific">Austropuccinia psidii MF-1</name>
    <dbReference type="NCBI Taxonomy" id="1389203"/>
    <lineage>
        <taxon>Eukaryota</taxon>
        <taxon>Fungi</taxon>
        <taxon>Dikarya</taxon>
        <taxon>Basidiomycota</taxon>
        <taxon>Pucciniomycotina</taxon>
        <taxon>Pucciniomycetes</taxon>
        <taxon>Pucciniales</taxon>
        <taxon>Sphaerophragmiaceae</taxon>
        <taxon>Austropuccinia</taxon>
    </lineage>
</organism>
<protein>
    <submittedName>
        <fullName evidence="2">Uncharacterized protein</fullName>
    </submittedName>
</protein>
<reference evidence="2" key="1">
    <citation type="submission" date="2021-03" db="EMBL/GenBank/DDBJ databases">
        <title>Draft genome sequence of rust myrtle Austropuccinia psidii MF-1, a brazilian biotype.</title>
        <authorList>
            <person name="Quecine M.C."/>
            <person name="Pachon D.M.R."/>
            <person name="Bonatelli M.L."/>
            <person name="Correr F.H."/>
            <person name="Franceschini L.M."/>
            <person name="Leite T.F."/>
            <person name="Margarido G.R.A."/>
            <person name="Almeida C.A."/>
            <person name="Ferrarezi J.A."/>
            <person name="Labate C.A."/>
        </authorList>
    </citation>
    <scope>NUCLEOTIDE SEQUENCE</scope>
    <source>
        <strain evidence="2">MF-1</strain>
    </source>
</reference>
<accession>A0A9Q3CBN9</accession>
<proteinExistence type="predicted"/>
<dbReference type="EMBL" id="AVOT02006084">
    <property type="protein sequence ID" value="MBW0480727.1"/>
    <property type="molecule type" value="Genomic_DNA"/>
</dbReference>
<gene>
    <name evidence="2" type="ORF">O181_020442</name>
</gene>
<dbReference type="OrthoDB" id="3068303at2759"/>
<dbReference type="Proteomes" id="UP000765509">
    <property type="component" value="Unassembled WGS sequence"/>
</dbReference>
<sequence>MENCFESAIFSSEKDKHLPCFLKQKYRLSALHPDISYAIINMKILRKCGGELGHSIKCRFVEPCSTEDCINSMEDIITRTRIVLIVSSNKDTHKEEFVNNKLMEAQIDPSLSPKMMHELVYVLYTYQNAFASDNEALATIKGHEVDINLNIDRPYPPGLRRPAYPASPRAREALEKHI</sequence>
<evidence type="ECO:0000256" key="1">
    <source>
        <dbReference type="SAM" id="MobiDB-lite"/>
    </source>
</evidence>
<feature type="compositionally biased region" description="Basic and acidic residues" evidence="1">
    <location>
        <begin position="169"/>
        <end position="178"/>
    </location>
</feature>
<name>A0A9Q3CBN9_9BASI</name>
<evidence type="ECO:0000313" key="3">
    <source>
        <dbReference type="Proteomes" id="UP000765509"/>
    </source>
</evidence>